<organism evidence="1 2">
    <name type="scientific">Hymenobacter mucosus</name>
    <dbReference type="NCBI Taxonomy" id="1411120"/>
    <lineage>
        <taxon>Bacteria</taxon>
        <taxon>Pseudomonadati</taxon>
        <taxon>Bacteroidota</taxon>
        <taxon>Cytophagia</taxon>
        <taxon>Cytophagales</taxon>
        <taxon>Hymenobacteraceae</taxon>
        <taxon>Hymenobacter</taxon>
    </lineage>
</organism>
<dbReference type="RefSeq" id="WP_089333656.1">
    <property type="nucleotide sequence ID" value="NZ_FZNS01000009.1"/>
</dbReference>
<dbReference type="Proteomes" id="UP000198310">
    <property type="component" value="Unassembled WGS sequence"/>
</dbReference>
<protein>
    <submittedName>
        <fullName evidence="1">40-residue YVTN family beta-propeller repeat-containing protein</fullName>
    </submittedName>
</protein>
<dbReference type="EMBL" id="FZNS01000009">
    <property type="protein sequence ID" value="SNR86476.1"/>
    <property type="molecule type" value="Genomic_DNA"/>
</dbReference>
<dbReference type="InterPro" id="IPR011044">
    <property type="entry name" value="Quino_amine_DH_bsu"/>
</dbReference>
<dbReference type="PROSITE" id="PS51257">
    <property type="entry name" value="PROKAR_LIPOPROTEIN"/>
    <property type="match status" value="1"/>
</dbReference>
<sequence>MKTVTRTILYPATALLLGSAFSSCDRNDSEVVTPEKTESQHVRLLVADQTSTAVHLLDPKKKAQESFQASFGGATLYPTGSGRFAAFVSGANNSVEFFDSGIEAHGDHAHTKGTPKWALTKSAAVKPAHFTVQGSSIAIFGDGDGKLHITNESQLHLATTTTAVPVGSAHHGAVITFANNTYAVSDKATTGATPWRVKIVNAQGNEVGSPSGIAVTNIHGNATDGSVAVFGTPQGILKVQSSGQQELIPYPASFGSNWLSSLSYGASAKTFLGMNATAGLHMVNPVAKTFTSLGGITQYTRAVYDAAGQDILVLQADGKLSIFDGATGAKKIDKSLTGLLPDVATVVPFLTATKTHVYITNATQGKVHMLDKATLAEKHTFSVGGAPSRIVMIGADLSGEGDH</sequence>
<reference evidence="2" key="1">
    <citation type="submission" date="2017-06" db="EMBL/GenBank/DDBJ databases">
        <authorList>
            <person name="Varghese N."/>
            <person name="Submissions S."/>
        </authorList>
    </citation>
    <scope>NUCLEOTIDE SEQUENCE [LARGE SCALE GENOMIC DNA]</scope>
    <source>
        <strain evidence="2">DSM 28041</strain>
    </source>
</reference>
<dbReference type="SUPFAM" id="SSF50969">
    <property type="entry name" value="YVTN repeat-like/Quinoprotein amine dehydrogenase"/>
    <property type="match status" value="1"/>
</dbReference>
<gene>
    <name evidence="1" type="ORF">SAMN06269173_109120</name>
</gene>
<evidence type="ECO:0000313" key="2">
    <source>
        <dbReference type="Proteomes" id="UP000198310"/>
    </source>
</evidence>
<proteinExistence type="predicted"/>
<accession>A0A238ZSQ7</accession>
<keyword evidence="2" id="KW-1185">Reference proteome</keyword>
<dbReference type="AlphaFoldDB" id="A0A238ZSQ7"/>
<evidence type="ECO:0000313" key="1">
    <source>
        <dbReference type="EMBL" id="SNR86476.1"/>
    </source>
</evidence>
<name>A0A238ZSQ7_9BACT</name>